<dbReference type="Gene3D" id="3.10.20.90">
    <property type="entry name" value="Phosphatidylinositol 3-kinase Catalytic Subunit, Chain A, domain 1"/>
    <property type="match status" value="1"/>
</dbReference>
<dbReference type="AlphaFoldDB" id="A0AAE0WTT1"/>
<dbReference type="PANTHER" id="PTHR46467:SF1">
    <property type="entry name" value="TETHER CONTAINING UBX DOMAIN FOR GLUT4"/>
    <property type="match status" value="1"/>
</dbReference>
<accession>A0AAE0WTT1</accession>
<keyword evidence="4" id="KW-1185">Reference proteome</keyword>
<feature type="compositionally biased region" description="Low complexity" evidence="1">
    <location>
        <begin position="180"/>
        <end position="190"/>
    </location>
</feature>
<evidence type="ECO:0000313" key="3">
    <source>
        <dbReference type="EMBL" id="KAK3677673.1"/>
    </source>
</evidence>
<name>A0AAE0WTT1_9PEZI</name>
<dbReference type="Proteomes" id="UP001274830">
    <property type="component" value="Unassembled WGS sequence"/>
</dbReference>
<feature type="compositionally biased region" description="Low complexity" evidence="1">
    <location>
        <begin position="240"/>
        <end position="260"/>
    </location>
</feature>
<organism evidence="3 4">
    <name type="scientific">Recurvomyces mirabilis</name>
    <dbReference type="NCBI Taxonomy" id="574656"/>
    <lineage>
        <taxon>Eukaryota</taxon>
        <taxon>Fungi</taxon>
        <taxon>Dikarya</taxon>
        <taxon>Ascomycota</taxon>
        <taxon>Pezizomycotina</taxon>
        <taxon>Dothideomycetes</taxon>
        <taxon>Dothideomycetidae</taxon>
        <taxon>Mycosphaerellales</taxon>
        <taxon>Teratosphaeriaceae</taxon>
        <taxon>Recurvomyces</taxon>
    </lineage>
</organism>
<dbReference type="GO" id="GO:0005634">
    <property type="term" value="C:nucleus"/>
    <property type="evidence" value="ECO:0007669"/>
    <property type="project" value="TreeGrafter"/>
</dbReference>
<comment type="caution">
    <text evidence="3">The sequence shown here is derived from an EMBL/GenBank/DDBJ whole genome shotgun (WGS) entry which is preliminary data.</text>
</comment>
<feature type="domain" description="TUG ubiquitin-like" evidence="2">
    <location>
        <begin position="7"/>
        <end position="71"/>
    </location>
</feature>
<dbReference type="PANTHER" id="PTHR46467">
    <property type="entry name" value="TETHER CONTAINING UBX DOMAIN FOR GLUT4"/>
    <property type="match status" value="1"/>
</dbReference>
<feature type="compositionally biased region" description="Basic and acidic residues" evidence="1">
    <location>
        <begin position="449"/>
        <end position="473"/>
    </location>
</feature>
<dbReference type="CDD" id="cd16105">
    <property type="entry name" value="Ubl_ASPSCR1_like"/>
    <property type="match status" value="1"/>
</dbReference>
<dbReference type="Pfam" id="PF11470">
    <property type="entry name" value="TUG-UBL1"/>
    <property type="match status" value="1"/>
</dbReference>
<evidence type="ECO:0000259" key="2">
    <source>
        <dbReference type="Pfam" id="PF11470"/>
    </source>
</evidence>
<dbReference type="InterPro" id="IPR029071">
    <property type="entry name" value="Ubiquitin-like_domsf"/>
</dbReference>
<protein>
    <recommendedName>
        <fullName evidence="2">TUG ubiquitin-like domain-containing protein</fullName>
    </recommendedName>
</protein>
<reference evidence="3" key="1">
    <citation type="submission" date="2023-07" db="EMBL/GenBank/DDBJ databases">
        <title>Black Yeasts Isolated from many extreme environments.</title>
        <authorList>
            <person name="Coleine C."/>
            <person name="Stajich J.E."/>
            <person name="Selbmann L."/>
        </authorList>
    </citation>
    <scope>NUCLEOTIDE SEQUENCE</scope>
    <source>
        <strain evidence="3">CCFEE 5485</strain>
    </source>
</reference>
<feature type="region of interest" description="Disordered" evidence="1">
    <location>
        <begin position="441"/>
        <end position="473"/>
    </location>
</feature>
<sequence length="488" mass="51957">MSNVIVVDSTLKRTQIKVTPGRYLREVLEEACKSRRLNPENYTLKTANDKPVDLSQPFRLSGLTAGAKLQLTQASRSPGVLLRKFEEGVAGSGQKLNLTQRAAPSNSSSGAGRLLYEQPCLNLMGRSVEGFADLQKTLGQLGFNGGTVLVRLAFKSSGQPLEEAMTEISRHFAAVGGASEGSGAALANAGDSKANTNSSAVSDETMAEGPTETQRVSVRTPGDDIPNTMDGTSDSVPEDTTSTSTSQPQPSQTGESSSTTNGISVYRPPSNSTPAAALAPDDPSVFEPSIDQAKALQASLQTRGTNTRLKSDKELAEEESARQQQLATVRSVIVRVQYPDQHQIELTVSASETAEGLYTRIQETLQAPDEPFDLRFTGAKGQQENLPTSPSKRLVQDLGFRGRVLVRLAPNARSSAKSKQNLVLKPELMAGAKELKVELASQQAQGQAAHKEAMGKQDDGKKDVGKGKGKAAGDVEAKMKKFLGFGKK</sequence>
<feature type="compositionally biased region" description="Polar residues" evidence="1">
    <location>
        <begin position="229"/>
        <end position="239"/>
    </location>
</feature>
<dbReference type="InterPro" id="IPR021569">
    <property type="entry name" value="TUG-UBL1"/>
</dbReference>
<gene>
    <name evidence="3" type="ORF">LTR78_002523</name>
</gene>
<dbReference type="EMBL" id="JAUTXT010000006">
    <property type="protein sequence ID" value="KAK3677673.1"/>
    <property type="molecule type" value="Genomic_DNA"/>
</dbReference>
<proteinExistence type="predicted"/>
<evidence type="ECO:0000256" key="1">
    <source>
        <dbReference type="SAM" id="MobiDB-lite"/>
    </source>
</evidence>
<dbReference type="SUPFAM" id="SSF54236">
    <property type="entry name" value="Ubiquitin-like"/>
    <property type="match status" value="2"/>
</dbReference>
<evidence type="ECO:0000313" key="4">
    <source>
        <dbReference type="Proteomes" id="UP001274830"/>
    </source>
</evidence>
<feature type="region of interest" description="Disordered" evidence="1">
    <location>
        <begin position="180"/>
        <end position="285"/>
    </location>
</feature>
<dbReference type="GO" id="GO:0006886">
    <property type="term" value="P:intracellular protein transport"/>
    <property type="evidence" value="ECO:0007669"/>
    <property type="project" value="TreeGrafter"/>
</dbReference>
<feature type="compositionally biased region" description="Polar residues" evidence="1">
    <location>
        <begin position="193"/>
        <end position="202"/>
    </location>
</feature>
<dbReference type="GO" id="GO:0005737">
    <property type="term" value="C:cytoplasm"/>
    <property type="evidence" value="ECO:0007669"/>
    <property type="project" value="TreeGrafter"/>
</dbReference>
<dbReference type="GO" id="GO:0012506">
    <property type="term" value="C:vesicle membrane"/>
    <property type="evidence" value="ECO:0007669"/>
    <property type="project" value="TreeGrafter"/>
</dbReference>